<dbReference type="KEGG" id="tli:Tlie_1815"/>
<dbReference type="Pfam" id="PF04932">
    <property type="entry name" value="Wzy_C"/>
    <property type="match status" value="1"/>
</dbReference>
<keyword evidence="4 5" id="KW-0472">Membrane</keyword>
<dbReference type="InterPro" id="IPR051533">
    <property type="entry name" value="WaaL-like"/>
</dbReference>
<dbReference type="PANTHER" id="PTHR37422">
    <property type="entry name" value="TEICHURONIC ACID BIOSYNTHESIS PROTEIN TUAE"/>
    <property type="match status" value="1"/>
</dbReference>
<evidence type="ECO:0000256" key="2">
    <source>
        <dbReference type="ARBA" id="ARBA00022692"/>
    </source>
</evidence>
<accession>G7V8Z7</accession>
<feature type="transmembrane region" description="Helical" evidence="5">
    <location>
        <begin position="393"/>
        <end position="412"/>
    </location>
</feature>
<organism evidence="7 8">
    <name type="scientific">Thermovirga lienii (strain ATCC BAA-1197 / DSM 17291 / Cas60314)</name>
    <dbReference type="NCBI Taxonomy" id="580340"/>
    <lineage>
        <taxon>Bacteria</taxon>
        <taxon>Thermotogati</taxon>
        <taxon>Synergistota</taxon>
        <taxon>Synergistia</taxon>
        <taxon>Synergistales</taxon>
        <taxon>Thermovirgaceae</taxon>
        <taxon>Thermovirga</taxon>
    </lineage>
</organism>
<keyword evidence="3 5" id="KW-1133">Transmembrane helix</keyword>
<feature type="transmembrane region" description="Helical" evidence="5">
    <location>
        <begin position="89"/>
        <end position="109"/>
    </location>
</feature>
<dbReference type="InterPro" id="IPR007016">
    <property type="entry name" value="O-antigen_ligase-rel_domated"/>
</dbReference>
<feature type="transmembrane region" description="Helical" evidence="5">
    <location>
        <begin position="116"/>
        <end position="139"/>
    </location>
</feature>
<proteinExistence type="predicted"/>
<dbReference type="Proteomes" id="UP000005868">
    <property type="component" value="Chromosome"/>
</dbReference>
<evidence type="ECO:0000256" key="4">
    <source>
        <dbReference type="ARBA" id="ARBA00023136"/>
    </source>
</evidence>
<feature type="transmembrane region" description="Helical" evidence="5">
    <location>
        <begin position="329"/>
        <end position="350"/>
    </location>
</feature>
<feature type="transmembrane region" description="Helical" evidence="5">
    <location>
        <begin position="370"/>
        <end position="387"/>
    </location>
</feature>
<feature type="domain" description="O-antigen ligase-related" evidence="6">
    <location>
        <begin position="191"/>
        <end position="346"/>
    </location>
</feature>
<reference evidence="7 8" key="2">
    <citation type="journal article" date="2012" name="Stand. Genomic Sci.">
        <title>Genome sequence of the moderately thermophilic, amino-acid-degrading and sulfur-reducing bacterium Thermovirga lienii type strain (Cas60314(T)).</title>
        <authorList>
            <person name="Goker M."/>
            <person name="Saunders E."/>
            <person name="Lapidus A."/>
            <person name="Nolan M."/>
            <person name="Lucas S."/>
            <person name="Hammon N."/>
            <person name="Deshpande S."/>
            <person name="Cheng J.F."/>
            <person name="Han C."/>
            <person name="Tapia R."/>
            <person name="Goodwin L.A."/>
            <person name="Pitluck S."/>
            <person name="Liolios K."/>
            <person name="Mavromatis K."/>
            <person name="Pagani I."/>
            <person name="Ivanova N."/>
            <person name="Mikhailova N."/>
            <person name="Pati A."/>
            <person name="Chen A."/>
            <person name="Palaniappan K."/>
            <person name="Land M."/>
            <person name="Chang Y.J."/>
            <person name="Jeffries C.D."/>
            <person name="Brambilla E.M."/>
            <person name="Rohde M."/>
            <person name="Spring S."/>
            <person name="Detter J.C."/>
            <person name="Woyke T."/>
            <person name="Bristow J."/>
            <person name="Eisen J.A."/>
            <person name="Markowitz V."/>
            <person name="Hugenholtz P."/>
            <person name="Kyrpides N.C."/>
            <person name="Klenk H.P."/>
        </authorList>
    </citation>
    <scope>NUCLEOTIDE SEQUENCE [LARGE SCALE GENOMIC DNA]</scope>
    <source>
        <strain evidence="8">ATCC BAA-1197 / DSM 17291 / Cas60314</strain>
    </source>
</reference>
<evidence type="ECO:0000256" key="1">
    <source>
        <dbReference type="ARBA" id="ARBA00004141"/>
    </source>
</evidence>
<keyword evidence="8" id="KW-1185">Reference proteome</keyword>
<dbReference type="HOGENOM" id="CLU_590159_0_0_0"/>
<protein>
    <submittedName>
        <fullName evidence="7">O-antigen polymerase</fullName>
    </submittedName>
</protein>
<dbReference type="AlphaFoldDB" id="G7V8Z7"/>
<reference evidence="8" key="1">
    <citation type="submission" date="2011-10" db="EMBL/GenBank/DDBJ databases">
        <title>The complete genome of chromosome of Thermovirga lienii DSM 17291.</title>
        <authorList>
            <consortium name="US DOE Joint Genome Institute (JGI-PGF)"/>
            <person name="Lucas S."/>
            <person name="Copeland A."/>
            <person name="Lapidus A."/>
            <person name="Glavina del Rio T."/>
            <person name="Dalin E."/>
            <person name="Tice H."/>
            <person name="Bruce D."/>
            <person name="Goodwin L."/>
            <person name="Pitluck S."/>
            <person name="Peters L."/>
            <person name="Mikhailova N."/>
            <person name="Saunders E."/>
            <person name="Kyrpides N."/>
            <person name="Mavromatis K."/>
            <person name="Ivanova N."/>
            <person name="Last F.I."/>
            <person name="Brettin T."/>
            <person name="Detter J.C."/>
            <person name="Han C."/>
            <person name="Larimer F."/>
            <person name="Land M."/>
            <person name="Hauser L."/>
            <person name="Markowitz V."/>
            <person name="Cheng J.-F."/>
            <person name="Hugenholtz P."/>
            <person name="Woyke T."/>
            <person name="Wu D."/>
            <person name="Spring S."/>
            <person name="Schroeder M."/>
            <person name="Brambilla E.-M."/>
            <person name="Klenk H.-P."/>
            <person name="Eisen J.A."/>
        </authorList>
    </citation>
    <scope>NUCLEOTIDE SEQUENCE [LARGE SCALE GENOMIC DNA]</scope>
    <source>
        <strain evidence="8">ATCC BAA-1197 / DSM 17291 / Cas60314</strain>
    </source>
</reference>
<dbReference type="eggNOG" id="COG3307">
    <property type="taxonomic scope" value="Bacteria"/>
</dbReference>
<evidence type="ECO:0000256" key="3">
    <source>
        <dbReference type="ARBA" id="ARBA00022989"/>
    </source>
</evidence>
<evidence type="ECO:0000256" key="5">
    <source>
        <dbReference type="SAM" id="Phobius"/>
    </source>
</evidence>
<dbReference type="PANTHER" id="PTHR37422:SF13">
    <property type="entry name" value="LIPOPOLYSACCHARIDE BIOSYNTHESIS PROTEIN PA4999-RELATED"/>
    <property type="match status" value="1"/>
</dbReference>
<dbReference type="EMBL" id="CP003096">
    <property type="protein sequence ID" value="AER67531.1"/>
    <property type="molecule type" value="Genomic_DNA"/>
</dbReference>
<sequence length="421" mass="48663">MRAQDKRKSDFLIRLFIVSSVLGVAVSYHKVYLFHILGLVIFVRFILVTLMKKKLTCPRLPTKYHYMFYFIFVWYFLSILWSWYRLYSIIYMVYIISGTFLALVVIYYIGKDKNRLFEVFSALGFIVICMIIYCFLEIFTTFRLPHSPYGAEMRVTAGFYGNMNNLSVVMTIVLPFMIFANKKIFIKYIGILSVFVIIISNESRACILAVASMLIIYKILYRKDIKHRYMSLKNALFFLLVILLLFFGGFLYDYQKVLNPFRNSYIAFSRYVNISEVEGYDSVGIRKQLIINGLVAFRKSHGLGIGGGASKYIQEQFSNTRGVLSMHNFWIELLVEGGAIFFVIFILWYLKLFINLYLVAYRYRGEKEGYLGAATSLALLGFFPAAASASSVIYLLPMWVLLGFCVAVLNVTDCRANVLSK</sequence>
<evidence type="ECO:0000259" key="6">
    <source>
        <dbReference type="Pfam" id="PF04932"/>
    </source>
</evidence>
<feature type="transmembrane region" description="Helical" evidence="5">
    <location>
        <begin position="207"/>
        <end position="223"/>
    </location>
</feature>
<keyword evidence="2 5" id="KW-0812">Transmembrane</keyword>
<feature type="transmembrane region" description="Helical" evidence="5">
    <location>
        <begin position="235"/>
        <end position="252"/>
    </location>
</feature>
<feature type="transmembrane region" description="Helical" evidence="5">
    <location>
        <begin position="64"/>
        <end position="83"/>
    </location>
</feature>
<name>G7V8Z7_THELD</name>
<dbReference type="GO" id="GO:0016020">
    <property type="term" value="C:membrane"/>
    <property type="evidence" value="ECO:0007669"/>
    <property type="project" value="UniProtKB-SubCell"/>
</dbReference>
<evidence type="ECO:0000313" key="7">
    <source>
        <dbReference type="EMBL" id="AER67531.1"/>
    </source>
</evidence>
<feature type="transmembrane region" description="Helical" evidence="5">
    <location>
        <begin position="12"/>
        <end position="28"/>
    </location>
</feature>
<evidence type="ECO:0000313" key="8">
    <source>
        <dbReference type="Proteomes" id="UP000005868"/>
    </source>
</evidence>
<dbReference type="OrthoDB" id="9255580at2"/>
<comment type="subcellular location">
    <subcellularLocation>
        <location evidence="1">Membrane</location>
        <topology evidence="1">Multi-pass membrane protein</topology>
    </subcellularLocation>
</comment>
<feature type="transmembrane region" description="Helical" evidence="5">
    <location>
        <begin position="34"/>
        <end position="52"/>
    </location>
</feature>
<feature type="transmembrane region" description="Helical" evidence="5">
    <location>
        <begin position="185"/>
        <end position="201"/>
    </location>
</feature>
<dbReference type="STRING" id="580340.Tlie_1815"/>
<feature type="transmembrane region" description="Helical" evidence="5">
    <location>
        <begin position="159"/>
        <end position="178"/>
    </location>
</feature>
<gene>
    <name evidence="7" type="ordered locus">Tlie_1815</name>
</gene>